<accession>A0A1F5YHE7</accession>
<proteinExistence type="predicted"/>
<dbReference type="AlphaFoldDB" id="A0A1F5YHE7"/>
<organism evidence="1 2">
    <name type="scientific">Candidatus Gottesmanbacteria bacterium RBG_16_38_7b</name>
    <dbReference type="NCBI Taxonomy" id="1798372"/>
    <lineage>
        <taxon>Bacteria</taxon>
        <taxon>Candidatus Gottesmaniibacteriota</taxon>
    </lineage>
</organism>
<sequence>MKNTLNGKWVFDSNLLIYGLDKSSSRYHDVYHLFELGKEGKIQIIVAQQNIIETVHAFVKGYKSPIEEVIYNIKGLLDELDIYIITPINKTHSIFFEILSNSSDPSDIFDYYLAATMLDNGINRILTINTKDFSKIPGIEAVNPFK</sequence>
<dbReference type="SUPFAM" id="SSF88723">
    <property type="entry name" value="PIN domain-like"/>
    <property type="match status" value="1"/>
</dbReference>
<dbReference type="InterPro" id="IPR029060">
    <property type="entry name" value="PIN-like_dom_sf"/>
</dbReference>
<evidence type="ECO:0000313" key="1">
    <source>
        <dbReference type="EMBL" id="OGF99618.1"/>
    </source>
</evidence>
<dbReference type="Gene3D" id="3.40.50.1010">
    <property type="entry name" value="5'-nuclease"/>
    <property type="match status" value="1"/>
</dbReference>
<dbReference type="EMBL" id="MFJB01000055">
    <property type="protein sequence ID" value="OGF99618.1"/>
    <property type="molecule type" value="Genomic_DNA"/>
</dbReference>
<protein>
    <recommendedName>
        <fullName evidence="3">PIN domain-containing protein</fullName>
    </recommendedName>
</protein>
<evidence type="ECO:0000313" key="2">
    <source>
        <dbReference type="Proteomes" id="UP000177396"/>
    </source>
</evidence>
<gene>
    <name evidence="1" type="ORF">A2153_03595</name>
</gene>
<dbReference type="Proteomes" id="UP000177396">
    <property type="component" value="Unassembled WGS sequence"/>
</dbReference>
<dbReference type="CDD" id="cd09854">
    <property type="entry name" value="PIN_VapC-like"/>
    <property type="match status" value="1"/>
</dbReference>
<comment type="caution">
    <text evidence="1">The sequence shown here is derived from an EMBL/GenBank/DDBJ whole genome shotgun (WGS) entry which is preliminary data.</text>
</comment>
<name>A0A1F5YHE7_9BACT</name>
<reference evidence="1 2" key="1">
    <citation type="journal article" date="2016" name="Nat. Commun.">
        <title>Thousands of microbial genomes shed light on interconnected biogeochemical processes in an aquifer system.</title>
        <authorList>
            <person name="Anantharaman K."/>
            <person name="Brown C.T."/>
            <person name="Hug L.A."/>
            <person name="Sharon I."/>
            <person name="Castelle C.J."/>
            <person name="Probst A.J."/>
            <person name="Thomas B.C."/>
            <person name="Singh A."/>
            <person name="Wilkins M.J."/>
            <person name="Karaoz U."/>
            <person name="Brodie E.L."/>
            <person name="Williams K.H."/>
            <person name="Hubbard S.S."/>
            <person name="Banfield J.F."/>
        </authorList>
    </citation>
    <scope>NUCLEOTIDE SEQUENCE [LARGE SCALE GENOMIC DNA]</scope>
</reference>
<evidence type="ECO:0008006" key="3">
    <source>
        <dbReference type="Google" id="ProtNLM"/>
    </source>
</evidence>